<keyword evidence="3" id="KW-1185">Reference proteome</keyword>
<reference evidence="2 3" key="2">
    <citation type="submission" date="2016-12" db="EMBL/GenBank/DDBJ databases">
        <title>Draft Genome Sequence of Cystobacter ferrugineus Strain Cbfe23.</title>
        <authorList>
            <person name="Akbar S."/>
            <person name="Dowd S.E."/>
            <person name="Stevens D.C."/>
        </authorList>
    </citation>
    <scope>NUCLEOTIDE SEQUENCE [LARGE SCALE GENOMIC DNA]</scope>
    <source>
        <strain evidence="2 3">Cbfe23</strain>
    </source>
</reference>
<evidence type="ECO:0000313" key="3">
    <source>
        <dbReference type="Proteomes" id="UP000182229"/>
    </source>
</evidence>
<dbReference type="OrthoDB" id="5492653at2"/>
<evidence type="ECO:0000313" key="2">
    <source>
        <dbReference type="EMBL" id="OJH37965.1"/>
    </source>
</evidence>
<feature type="compositionally biased region" description="Low complexity" evidence="1">
    <location>
        <begin position="284"/>
        <end position="297"/>
    </location>
</feature>
<dbReference type="EMBL" id="MPIN01000007">
    <property type="protein sequence ID" value="OJH37965.1"/>
    <property type="molecule type" value="Genomic_DNA"/>
</dbReference>
<dbReference type="Proteomes" id="UP000182229">
    <property type="component" value="Unassembled WGS sequence"/>
</dbReference>
<name>A0A1L9B6U6_9BACT</name>
<gene>
    <name evidence="2" type="ORF">BON30_26685</name>
</gene>
<sequence length="394" mass="43444">MDVDPFSRYQARREQLSRGGLSHGDALEVIGDLLRRGERLGGEGIEQALRGLSRGDIEGWLRSREPEALQPVLLRAAQEAAEAALGEDVDESDVWRASAFEGLTARDRAESTLRAIGQWEAVHGALQGEAAARLKALREGLARLDTAMSPRARWFIPLNAQRRVERELLDAAERSRAWWFSARAECDDFLGALSPRGERPGTHVQGCRECQEDLAKSAPVDAPPKRHLSADDLWRFDMGTLSAAELRWVDGHTEKCLDCAQAIWALEEGDEAISQASSMEREPSAPAARTSRAPAPAMRGTGAARHAEQRDVLEERREFRVVLIRERQRARLLVQPLAGRAVTAAVFLAPGKPSLKPQPGPEGLQFDLGTSGGRSAHLMVRVGNNEIFERDFSF</sequence>
<protein>
    <recommendedName>
        <fullName evidence="4">Zinc-finger domain-containing protein</fullName>
    </recommendedName>
</protein>
<dbReference type="RefSeq" id="WP_071901431.1">
    <property type="nucleotide sequence ID" value="NZ_MPIN01000007.1"/>
</dbReference>
<feature type="region of interest" description="Disordered" evidence="1">
    <location>
        <begin position="273"/>
        <end position="309"/>
    </location>
</feature>
<evidence type="ECO:0008006" key="4">
    <source>
        <dbReference type="Google" id="ProtNLM"/>
    </source>
</evidence>
<evidence type="ECO:0000256" key="1">
    <source>
        <dbReference type="SAM" id="MobiDB-lite"/>
    </source>
</evidence>
<accession>A0A1L9B6U6</accession>
<organism evidence="2 3">
    <name type="scientific">Cystobacter ferrugineus</name>
    <dbReference type="NCBI Taxonomy" id="83449"/>
    <lineage>
        <taxon>Bacteria</taxon>
        <taxon>Pseudomonadati</taxon>
        <taxon>Myxococcota</taxon>
        <taxon>Myxococcia</taxon>
        <taxon>Myxococcales</taxon>
        <taxon>Cystobacterineae</taxon>
        <taxon>Archangiaceae</taxon>
        <taxon>Cystobacter</taxon>
    </lineage>
</organism>
<dbReference type="AlphaFoldDB" id="A0A1L9B6U6"/>
<proteinExistence type="predicted"/>
<comment type="caution">
    <text evidence="2">The sequence shown here is derived from an EMBL/GenBank/DDBJ whole genome shotgun (WGS) entry which is preliminary data.</text>
</comment>
<reference evidence="3" key="1">
    <citation type="submission" date="2016-11" db="EMBL/GenBank/DDBJ databases">
        <authorList>
            <person name="Shukria A."/>
            <person name="Stevens D.C."/>
        </authorList>
    </citation>
    <scope>NUCLEOTIDE SEQUENCE [LARGE SCALE GENOMIC DNA]</scope>
    <source>
        <strain evidence="3">Cbfe23</strain>
    </source>
</reference>